<comment type="caution">
    <text evidence="2">The sequence shown here is derived from an EMBL/GenBank/DDBJ whole genome shotgun (WGS) entry which is preliminary data.</text>
</comment>
<dbReference type="AlphaFoldDB" id="A0A9W6Q4G2"/>
<feature type="region of interest" description="Disordered" evidence="1">
    <location>
        <begin position="204"/>
        <end position="256"/>
    </location>
</feature>
<gene>
    <name evidence="2" type="ORF">Kpho02_20590</name>
</gene>
<dbReference type="EMBL" id="BSSA01000005">
    <property type="protein sequence ID" value="GLW69760.1"/>
    <property type="molecule type" value="Genomic_DNA"/>
</dbReference>
<proteinExistence type="predicted"/>
<dbReference type="RefSeq" id="WP_285735629.1">
    <property type="nucleotide sequence ID" value="NZ_BSSA01000005.1"/>
</dbReference>
<dbReference type="InterPro" id="IPR009412">
    <property type="entry name" value="DUF1062"/>
</dbReference>
<name>A0A9W6Q4G2_9ACTN</name>
<reference evidence="2" key="1">
    <citation type="submission" date="2023-02" db="EMBL/GenBank/DDBJ databases">
        <title>Kitasatospora phosalacinea NBRC 14627.</title>
        <authorList>
            <person name="Ichikawa N."/>
            <person name="Sato H."/>
            <person name="Tonouchi N."/>
        </authorList>
    </citation>
    <scope>NUCLEOTIDE SEQUENCE</scope>
    <source>
        <strain evidence="2">NBRC 14627</strain>
    </source>
</reference>
<protein>
    <recommendedName>
        <fullName evidence="4">DUF1062 domain-containing protein</fullName>
    </recommendedName>
</protein>
<dbReference type="Proteomes" id="UP001165041">
    <property type="component" value="Unassembled WGS sequence"/>
</dbReference>
<sequence>MNTDRKARWAVRQSALPTVVRPCPDCPGTRHRASGKIRANANGKLLDVWLLLSCTTCDRTSKVPVHERVHVSTLDPARLVAYENNDAAVVRELVTSASLAAKNRYRLDWTGTWELETRTPPYALDDPNPLPVQVRFELPAPVRVERLLQLGLGLSRAEVRRLVADGRVRPPLAPDAKAHRDFELTLHGPGPVDAAEHAKPLDAPAAEHPVPSRTGPPPAPGRELPRRAAAHTQVLSFGSSGGKGFRLHETPARVVS</sequence>
<accession>A0A9W6Q4G2</accession>
<evidence type="ECO:0008006" key="4">
    <source>
        <dbReference type="Google" id="ProtNLM"/>
    </source>
</evidence>
<dbReference type="Pfam" id="PF06353">
    <property type="entry name" value="DUF1062"/>
    <property type="match status" value="1"/>
</dbReference>
<evidence type="ECO:0000313" key="3">
    <source>
        <dbReference type="Proteomes" id="UP001165041"/>
    </source>
</evidence>
<feature type="compositionally biased region" description="Basic and acidic residues" evidence="1">
    <location>
        <begin position="246"/>
        <end position="256"/>
    </location>
</feature>
<organism evidence="2 3">
    <name type="scientific">Kitasatospora phosalacinea</name>
    <dbReference type="NCBI Taxonomy" id="2065"/>
    <lineage>
        <taxon>Bacteria</taxon>
        <taxon>Bacillati</taxon>
        <taxon>Actinomycetota</taxon>
        <taxon>Actinomycetes</taxon>
        <taxon>Kitasatosporales</taxon>
        <taxon>Streptomycetaceae</taxon>
        <taxon>Kitasatospora</taxon>
    </lineage>
</organism>
<evidence type="ECO:0000313" key="2">
    <source>
        <dbReference type="EMBL" id="GLW69760.1"/>
    </source>
</evidence>
<evidence type="ECO:0000256" key="1">
    <source>
        <dbReference type="SAM" id="MobiDB-lite"/>
    </source>
</evidence>